<dbReference type="EMBL" id="CP090643">
    <property type="protein sequence ID" value="WFN23387.1"/>
    <property type="molecule type" value="Genomic_DNA"/>
</dbReference>
<sequence length="128" mass="14145">MRNIEERESLPTYHEVVNAPRQSKIWAPFEQDGRRSKGEVVVANAAVVVAFAVMVGMVLGIYAGALWATDSVRDAFIEVMPGSVNYADLISLALKGFETMLGAWTLKMLWNCVPYVISKLRQGADQVL</sequence>
<dbReference type="Proteomes" id="UP001220209">
    <property type="component" value="Plasmid unnamed1"/>
</dbReference>
<dbReference type="EMBL" id="AP018360">
    <property type="protein sequence ID" value="BBA45561.1"/>
    <property type="molecule type" value="Genomic_DNA"/>
</dbReference>
<evidence type="ECO:0000313" key="4">
    <source>
        <dbReference type="Proteomes" id="UP001220209"/>
    </source>
</evidence>
<feature type="transmembrane region" description="Helical" evidence="1">
    <location>
        <begin position="41"/>
        <end position="67"/>
    </location>
</feature>
<evidence type="ECO:0000313" key="2">
    <source>
        <dbReference type="EMBL" id="BBA45561.1"/>
    </source>
</evidence>
<dbReference type="OrthoDB" id="9134409at2"/>
<evidence type="ECO:0000256" key="1">
    <source>
        <dbReference type="SAM" id="Phobius"/>
    </source>
</evidence>
<reference evidence="2" key="1">
    <citation type="journal article" date="2016" name="Biosci. Biotechnol. Biochem.">
        <title>Bioconversion of AHX to AOH by resting cells of Burkholderia contaminans CH-1.</title>
        <authorList>
            <person name="Choi J.H."/>
            <person name="Kikuchi A."/>
            <person name="Pumkaeo P."/>
            <person name="Hirai H."/>
            <person name="Tokuyama S."/>
            <person name="Kawagishi H."/>
        </authorList>
    </citation>
    <scope>NUCLEOTIDE SEQUENCE</scope>
    <source>
        <strain evidence="2">CH-1</strain>
        <plasmid evidence="2">pBC453</plasmid>
    </source>
</reference>
<proteinExistence type="predicted"/>
<reference evidence="3 4" key="3">
    <citation type="submission" date="2021-12" db="EMBL/GenBank/DDBJ databases">
        <title>Genomic and phenotypic characterization of three Burkholderia contaminans isolates recovered from different sources.</title>
        <authorList>
            <person name="Lopez De Volder A."/>
            <person name="Fan Y."/>
            <person name="Nunvar J."/>
            <person name="Herrera T."/>
            <person name="Timp W."/>
            <person name="Degrossi J."/>
        </authorList>
    </citation>
    <scope>NUCLEOTIDE SEQUENCE [LARGE SCALE GENOMIC DNA]</scope>
    <source>
        <strain evidence="3 4">LMG 23361</strain>
        <plasmid evidence="3 4">unnamed1</plasmid>
    </source>
</reference>
<evidence type="ECO:0000313" key="3">
    <source>
        <dbReference type="EMBL" id="WFN23387.1"/>
    </source>
</evidence>
<protein>
    <submittedName>
        <fullName evidence="2">Uncharacterized protein</fullName>
    </submittedName>
</protein>
<dbReference type="RefSeq" id="WP_046543844.1">
    <property type="nucleotide sequence ID" value="NZ_AP018360.1"/>
</dbReference>
<keyword evidence="1" id="KW-0812">Transmembrane</keyword>
<accession>A0A286P6U7</accession>
<keyword evidence="1" id="KW-0472">Membrane</keyword>
<name>A0A286P6U7_9BURK</name>
<reference evidence="2" key="2">
    <citation type="journal article" date="2017" name="Genome Announc.">
        <title>High-Quality Draft Genome Sequence of Burkholderia contaminans CH-1, a Gram-Negative Bacterium That Metabolizes 2-Azahypoxanthine, a Plant Growth-Regulating Compound.</title>
        <authorList>
            <person name="Choi J.-H."/>
            <person name="Sugiura H."/>
            <person name="Moriuchi R."/>
            <person name="Kawagishi H."/>
            <person name="Dohra H."/>
        </authorList>
    </citation>
    <scope>NUCLEOTIDE SEQUENCE</scope>
    <source>
        <strain evidence="2">CH-1</strain>
        <plasmid evidence="2">pBC453</plasmid>
    </source>
</reference>
<keyword evidence="2" id="KW-0614">Plasmid</keyword>
<organism evidence="2">
    <name type="scientific">Burkholderia contaminans</name>
    <dbReference type="NCBI Taxonomy" id="488447"/>
    <lineage>
        <taxon>Bacteria</taxon>
        <taxon>Pseudomonadati</taxon>
        <taxon>Pseudomonadota</taxon>
        <taxon>Betaproteobacteria</taxon>
        <taxon>Burkholderiales</taxon>
        <taxon>Burkholderiaceae</taxon>
        <taxon>Burkholderia</taxon>
        <taxon>Burkholderia cepacia complex</taxon>
    </lineage>
</organism>
<geneLocation type="plasmid" evidence="3 4">
    <name>unnamed1</name>
</geneLocation>
<dbReference type="AlphaFoldDB" id="A0A286P6U7"/>
<gene>
    <name evidence="2" type="ORF">BCCH1_80720</name>
    <name evidence="3" type="ORF">LXE91_40360</name>
</gene>
<keyword evidence="1" id="KW-1133">Transmembrane helix</keyword>
<geneLocation type="plasmid" evidence="2">
    <name>pBC453</name>
</geneLocation>